<comment type="caution">
    <text evidence="2">The sequence shown here is derived from an EMBL/GenBank/DDBJ whole genome shotgun (WGS) entry which is preliminary data.</text>
</comment>
<dbReference type="AlphaFoldDB" id="A0A395SKQ9"/>
<evidence type="ECO:0000256" key="1">
    <source>
        <dbReference type="SAM" id="MobiDB-lite"/>
    </source>
</evidence>
<accession>A0A395SKQ9</accession>
<evidence type="ECO:0000313" key="3">
    <source>
        <dbReference type="Proteomes" id="UP000266152"/>
    </source>
</evidence>
<gene>
    <name evidence="2" type="ORF">FSPOR_2406</name>
</gene>
<keyword evidence="3" id="KW-1185">Reference proteome</keyword>
<dbReference type="EMBL" id="PXOF01000030">
    <property type="protein sequence ID" value="RGP73030.1"/>
    <property type="molecule type" value="Genomic_DNA"/>
</dbReference>
<proteinExistence type="predicted"/>
<dbReference type="Proteomes" id="UP000266152">
    <property type="component" value="Unassembled WGS sequence"/>
</dbReference>
<name>A0A395SKQ9_FUSSP</name>
<feature type="region of interest" description="Disordered" evidence="1">
    <location>
        <begin position="1"/>
        <end position="48"/>
    </location>
</feature>
<protein>
    <submittedName>
        <fullName evidence="2">Uncharacterized protein</fullName>
    </submittedName>
</protein>
<reference evidence="2 3" key="1">
    <citation type="journal article" date="2018" name="PLoS Pathog.">
        <title>Evolution of structural diversity of trichothecenes, a family of toxins produced by plant pathogenic and entomopathogenic fungi.</title>
        <authorList>
            <person name="Proctor R.H."/>
            <person name="McCormick S.P."/>
            <person name="Kim H.S."/>
            <person name="Cardoza R.E."/>
            <person name="Stanley A.M."/>
            <person name="Lindo L."/>
            <person name="Kelly A."/>
            <person name="Brown D.W."/>
            <person name="Lee T."/>
            <person name="Vaughan M.M."/>
            <person name="Alexander N.J."/>
            <person name="Busman M."/>
            <person name="Gutierrez S."/>
        </authorList>
    </citation>
    <scope>NUCLEOTIDE SEQUENCE [LARGE SCALE GENOMIC DNA]</scope>
    <source>
        <strain evidence="2 3">NRRL 3299</strain>
    </source>
</reference>
<feature type="compositionally biased region" description="Polar residues" evidence="1">
    <location>
        <begin position="38"/>
        <end position="48"/>
    </location>
</feature>
<feature type="compositionally biased region" description="Basic residues" evidence="1">
    <location>
        <begin position="24"/>
        <end position="33"/>
    </location>
</feature>
<organism evidence="2 3">
    <name type="scientific">Fusarium sporotrichioides</name>
    <dbReference type="NCBI Taxonomy" id="5514"/>
    <lineage>
        <taxon>Eukaryota</taxon>
        <taxon>Fungi</taxon>
        <taxon>Dikarya</taxon>
        <taxon>Ascomycota</taxon>
        <taxon>Pezizomycotina</taxon>
        <taxon>Sordariomycetes</taxon>
        <taxon>Hypocreomycetidae</taxon>
        <taxon>Hypocreales</taxon>
        <taxon>Nectriaceae</taxon>
        <taxon>Fusarium</taxon>
    </lineage>
</organism>
<evidence type="ECO:0000313" key="2">
    <source>
        <dbReference type="EMBL" id="RGP73030.1"/>
    </source>
</evidence>
<sequence length="408" mass="47717">MARESWIEHAAQQQGGPRMQQIIRTKKSKRSKGRLNDQETISTKSTDYSQRRDTLSVLNGGGSSVLVSFPVNETRMRSTCSRWSNLPSLGHGHKRLQIETVNFQDDKAKDALRAVIDIIHRKNDGRHYTNASPRLLFYSALIHESLGAPHSISYPEYEQLGMGFPRYLTFFPLDSIRHDVFELSREVKHLYRVRDWLLLAVVAEKLKLELIMNLIRDNLVLFCKADQTDIPSELRHGSMNDHEWALIKGLRLIGKTKQLWDKFNSVLTHILTDDRMLEKRLSYIEKIFHGLRLLSYQVEYMGRGILPTREQFDVYKEYGVAACPECYSVSSEDFHQRFSRVNLWPLFFDSHTIYQGTAVDVVRKIGDIEENLVDEANQQMPPKQRERGCNQLTHFYQYLRNFRKELFY</sequence>